<feature type="compositionally biased region" description="Gly residues" evidence="1">
    <location>
        <begin position="17"/>
        <end position="30"/>
    </location>
</feature>
<feature type="compositionally biased region" description="Low complexity" evidence="1">
    <location>
        <begin position="84"/>
        <end position="99"/>
    </location>
</feature>
<gene>
    <name evidence="2" type="ORF">SNEC2469_LOCUS34269</name>
</gene>
<dbReference type="Proteomes" id="UP000601435">
    <property type="component" value="Unassembled WGS sequence"/>
</dbReference>
<accession>A0A813CGB5</accession>
<dbReference type="EMBL" id="CAJNJA010093812">
    <property type="protein sequence ID" value="CAE7941400.1"/>
    <property type="molecule type" value="Genomic_DNA"/>
</dbReference>
<dbReference type="AlphaFoldDB" id="A0A813CGB5"/>
<feature type="region of interest" description="Disordered" evidence="1">
    <location>
        <begin position="1"/>
        <end position="178"/>
    </location>
</feature>
<protein>
    <submittedName>
        <fullName evidence="2">Uncharacterized protein</fullName>
    </submittedName>
</protein>
<reference evidence="2" key="1">
    <citation type="submission" date="2021-02" db="EMBL/GenBank/DDBJ databases">
        <authorList>
            <person name="Dougan E. K."/>
            <person name="Rhodes N."/>
            <person name="Thang M."/>
            <person name="Chan C."/>
        </authorList>
    </citation>
    <scope>NUCLEOTIDE SEQUENCE</scope>
</reference>
<feature type="non-terminal residue" evidence="2">
    <location>
        <position position="1"/>
    </location>
</feature>
<evidence type="ECO:0000313" key="3">
    <source>
        <dbReference type="Proteomes" id="UP000601435"/>
    </source>
</evidence>
<keyword evidence="3" id="KW-1185">Reference proteome</keyword>
<sequence length="178" mass="17559">AFQHGSRPRCTSRGSSDSGGTGADVSGGPGVPSVIHDEQGPRSFDAPGANGQWPALCAQHKSPDDTDTGDGGGSADRQRQRMGPGSPACSSASVSAAQPPVEPGQGLGPGRSGGAVDDEARRSVVHQPGAGDRGLAPDEEGPAGAAHPSPQDLDAETLGGLDADKDGSCDAVRALHPA</sequence>
<name>A0A813CGB5_9DINO</name>
<feature type="non-terminal residue" evidence="2">
    <location>
        <position position="178"/>
    </location>
</feature>
<evidence type="ECO:0000256" key="1">
    <source>
        <dbReference type="SAM" id="MobiDB-lite"/>
    </source>
</evidence>
<organism evidence="2 3">
    <name type="scientific">Symbiodinium necroappetens</name>
    <dbReference type="NCBI Taxonomy" id="1628268"/>
    <lineage>
        <taxon>Eukaryota</taxon>
        <taxon>Sar</taxon>
        <taxon>Alveolata</taxon>
        <taxon>Dinophyceae</taxon>
        <taxon>Suessiales</taxon>
        <taxon>Symbiodiniaceae</taxon>
        <taxon>Symbiodinium</taxon>
    </lineage>
</organism>
<proteinExistence type="predicted"/>
<evidence type="ECO:0000313" key="2">
    <source>
        <dbReference type="EMBL" id="CAE7941400.1"/>
    </source>
</evidence>
<dbReference type="OrthoDB" id="10538325at2759"/>
<comment type="caution">
    <text evidence="2">The sequence shown here is derived from an EMBL/GenBank/DDBJ whole genome shotgun (WGS) entry which is preliminary data.</text>
</comment>